<dbReference type="PANTHER" id="PTHR13194:SF18">
    <property type="entry name" value="COMPLEX I INTERMEDIATE-ASSOCIATED PROTEIN 30, MITOCHONDRIAL"/>
    <property type="match status" value="1"/>
</dbReference>
<dbReference type="AlphaFoldDB" id="A0A1X7URH1"/>
<keyword evidence="4" id="KW-0143">Chaperone</keyword>
<dbReference type="GO" id="GO:0032981">
    <property type="term" value="P:mitochondrial respiratory chain complex I assembly"/>
    <property type="evidence" value="ECO:0007669"/>
    <property type="project" value="TreeGrafter"/>
</dbReference>
<evidence type="ECO:0000256" key="3">
    <source>
        <dbReference type="ARBA" id="ARBA00023128"/>
    </source>
</evidence>
<dbReference type="GO" id="GO:0006120">
    <property type="term" value="P:mitochondrial electron transport, NADH to ubiquinone"/>
    <property type="evidence" value="ECO:0007669"/>
    <property type="project" value="TreeGrafter"/>
</dbReference>
<dbReference type="OrthoDB" id="42561at2759"/>
<dbReference type="GO" id="GO:0005739">
    <property type="term" value="C:mitochondrion"/>
    <property type="evidence" value="ECO:0007669"/>
    <property type="project" value="UniProtKB-SubCell"/>
</dbReference>
<feature type="domain" description="NADH:ubiquinone oxidoreductase intermediate-associated protein 30" evidence="5">
    <location>
        <begin position="34"/>
        <end position="208"/>
    </location>
</feature>
<protein>
    <recommendedName>
        <fullName evidence="5">NADH:ubiquinone oxidoreductase intermediate-associated protein 30 domain-containing protein</fullName>
    </recommendedName>
</protein>
<evidence type="ECO:0000256" key="1">
    <source>
        <dbReference type="ARBA" id="ARBA00004173"/>
    </source>
</evidence>
<comment type="subcellular location">
    <subcellularLocation>
        <location evidence="1">Mitochondrion</location>
    </subcellularLocation>
</comment>
<dbReference type="STRING" id="400682.A0A1X7URH1"/>
<dbReference type="SUPFAM" id="SSF49785">
    <property type="entry name" value="Galactose-binding domain-like"/>
    <property type="match status" value="1"/>
</dbReference>
<accession>A0A1X7URH1</accession>
<dbReference type="InterPro" id="IPR039131">
    <property type="entry name" value="NDUFAF1"/>
</dbReference>
<organism evidence="6">
    <name type="scientific">Amphimedon queenslandica</name>
    <name type="common">Sponge</name>
    <dbReference type="NCBI Taxonomy" id="400682"/>
    <lineage>
        <taxon>Eukaryota</taxon>
        <taxon>Metazoa</taxon>
        <taxon>Porifera</taxon>
        <taxon>Demospongiae</taxon>
        <taxon>Heteroscleromorpha</taxon>
        <taxon>Haplosclerida</taxon>
        <taxon>Niphatidae</taxon>
        <taxon>Amphimedon</taxon>
    </lineage>
</organism>
<evidence type="ECO:0000259" key="5">
    <source>
        <dbReference type="Pfam" id="PF08547"/>
    </source>
</evidence>
<comment type="similarity">
    <text evidence="2">Belongs to the CIA30 family.</text>
</comment>
<dbReference type="PANTHER" id="PTHR13194">
    <property type="entry name" value="COMPLEX I INTERMEDIATE-ASSOCIATED PROTEIN 30"/>
    <property type="match status" value="1"/>
</dbReference>
<evidence type="ECO:0000256" key="2">
    <source>
        <dbReference type="ARBA" id="ARBA00007884"/>
    </source>
</evidence>
<dbReference type="GO" id="GO:0051082">
    <property type="term" value="F:unfolded protein binding"/>
    <property type="evidence" value="ECO:0007669"/>
    <property type="project" value="TreeGrafter"/>
</dbReference>
<dbReference type="OMA" id="WIKAVAQ"/>
<dbReference type="FunCoup" id="A0A1X7URH1">
    <property type="interactions" value="341"/>
</dbReference>
<dbReference type="InterPro" id="IPR013857">
    <property type="entry name" value="NADH-UbQ_OxRdtase-assoc_prot30"/>
</dbReference>
<proteinExistence type="inferred from homology"/>
<sequence>MAKLVRSSLRSYVEGVKKTIALKPLDDSEKLMLWDLRDEDCVNEWECISDEERGGGSQATFKSNKKGTGSVFEGVLNTSIKNTELKYSGYCAIRSKPVKYRSLDLMKMDRKDVSEFDAFEIRVRGDGRKFFANIHAPGLATRADNLWQYFIFTRGGPEWEDIILPFHKFFLTHRGYFQDRQVVLPLKSIATFGLLVADRVNGPFKLEIQHIKAVRCKEIHAEASEKNLFDY</sequence>
<dbReference type="InParanoid" id="A0A1X7URH1"/>
<evidence type="ECO:0000313" key="6">
    <source>
        <dbReference type="EnsemblMetazoa" id="Aqu2.1.30261_001"/>
    </source>
</evidence>
<evidence type="ECO:0000256" key="4">
    <source>
        <dbReference type="ARBA" id="ARBA00023186"/>
    </source>
</evidence>
<reference evidence="6" key="1">
    <citation type="submission" date="2017-05" db="UniProtKB">
        <authorList>
            <consortium name="EnsemblMetazoa"/>
        </authorList>
    </citation>
    <scope>IDENTIFICATION</scope>
</reference>
<dbReference type="InterPro" id="IPR008979">
    <property type="entry name" value="Galactose-bd-like_sf"/>
</dbReference>
<keyword evidence="3" id="KW-0496">Mitochondrion</keyword>
<dbReference type="eggNOG" id="KOG2435">
    <property type="taxonomic scope" value="Eukaryota"/>
</dbReference>
<name>A0A1X7URH1_AMPQE</name>
<dbReference type="EnsemblMetazoa" id="Aqu2.1.30261_001">
    <property type="protein sequence ID" value="Aqu2.1.30261_001"/>
    <property type="gene ID" value="Aqu2.1.30261"/>
</dbReference>
<dbReference type="Pfam" id="PF08547">
    <property type="entry name" value="CIA30"/>
    <property type="match status" value="1"/>
</dbReference>